<reference evidence="2" key="1">
    <citation type="submission" date="2016-05" db="EMBL/GenBank/DDBJ databases">
        <title>Draft genome of Corynebacterium afermentans subsp. afermentans LCDC 88199T.</title>
        <authorList>
            <person name="Bernier A.-M."/>
            <person name="Bernard K."/>
        </authorList>
    </citation>
    <scope>NUCLEOTIDE SEQUENCE [LARGE SCALE GENOMIC DNA]</scope>
    <source>
        <strain evidence="2">NML04-0072</strain>
    </source>
</reference>
<dbReference type="OrthoDB" id="8611027at2"/>
<accession>A0A1A9RKJ3</accession>
<evidence type="ECO:0000313" key="1">
    <source>
        <dbReference type="EMBL" id="OAM18645.1"/>
    </source>
</evidence>
<comment type="caution">
    <text evidence="1">The sequence shown here is derived from an EMBL/GenBank/DDBJ whole genome shotgun (WGS) entry which is preliminary data.</text>
</comment>
<name>A0A1A9RKJ3_EIKCO</name>
<dbReference type="EMBL" id="LXSG01000033">
    <property type="protein sequence ID" value="OAM18645.1"/>
    <property type="molecule type" value="Genomic_DNA"/>
</dbReference>
<dbReference type="AlphaFoldDB" id="A0A1A9RKJ3"/>
<organism evidence="1 2">
    <name type="scientific">Eikenella corrodens</name>
    <dbReference type="NCBI Taxonomy" id="539"/>
    <lineage>
        <taxon>Bacteria</taxon>
        <taxon>Pseudomonadati</taxon>
        <taxon>Pseudomonadota</taxon>
        <taxon>Betaproteobacteria</taxon>
        <taxon>Neisseriales</taxon>
        <taxon>Neisseriaceae</taxon>
        <taxon>Eikenella</taxon>
    </lineage>
</organism>
<dbReference type="STRING" id="539.A7P85_01395"/>
<sequence length="140" mass="16117">MPSPISIGSTALLAGLVCLTAGCASLDTRMKRFVGKPIDAVIKSYGVEPTEGRVKSGNNRYAYLWRYIYYSYGGREYEGSSQNGPIITNYYSDVCYGQNQDRIFYTDNQGIIVDYYWQNSNKWRVNCRTHRIGRYFRRSL</sequence>
<gene>
    <name evidence="1" type="ORF">A7P90_06900</name>
</gene>
<dbReference type="Proteomes" id="UP000077589">
    <property type="component" value="Unassembled WGS sequence"/>
</dbReference>
<proteinExistence type="predicted"/>
<evidence type="ECO:0000313" key="2">
    <source>
        <dbReference type="Proteomes" id="UP000077589"/>
    </source>
</evidence>
<dbReference type="RefSeq" id="WP_064087801.1">
    <property type="nucleotide sequence ID" value="NZ_LXSG01000033.1"/>
</dbReference>
<protein>
    <submittedName>
        <fullName evidence="1">Uncharacterized protein</fullName>
    </submittedName>
</protein>